<dbReference type="STRING" id="650164.K5WSW1"/>
<gene>
    <name evidence="2" type="ORF">PHACADRAFT_197935</name>
</gene>
<name>K5WSW1_PHACS</name>
<evidence type="ECO:0000256" key="1">
    <source>
        <dbReference type="SAM" id="MobiDB-lite"/>
    </source>
</evidence>
<dbReference type="AlphaFoldDB" id="K5WSW1"/>
<evidence type="ECO:0000313" key="2">
    <source>
        <dbReference type="EMBL" id="EKM53507.1"/>
    </source>
</evidence>
<dbReference type="Proteomes" id="UP000008370">
    <property type="component" value="Unassembled WGS sequence"/>
</dbReference>
<sequence>MPPPALPRSLRVILQHLLSGDSPVTTFAVGGPARTKKLAQVSSSPLRTPSDAPRRLRRGPPPPPHARSPAEDSACASQPPSDTREPARPPKHKKRKFADARALARANPWLDIEATHSGSEAEDGALEDADASSDVGFAGDFSATQAPAGYDQVVVYCRSFLMQAALTASVPMFAHAPVSRGVLCAGAVRDGVCERGLLPRSSPRELDSEDAYEPRTFIVNDDEEILYVRASSILSQ</sequence>
<accession>K5WSW1</accession>
<feature type="region of interest" description="Disordered" evidence="1">
    <location>
        <begin position="28"/>
        <end position="99"/>
    </location>
</feature>
<dbReference type="InParanoid" id="K5WSW1"/>
<reference evidence="2 3" key="1">
    <citation type="journal article" date="2012" name="BMC Genomics">
        <title>Comparative genomics of the white-rot fungi, Phanerochaete carnosa and P. chrysosporium, to elucidate the genetic basis of the distinct wood types they colonize.</title>
        <authorList>
            <person name="Suzuki H."/>
            <person name="MacDonald J."/>
            <person name="Syed K."/>
            <person name="Salamov A."/>
            <person name="Hori C."/>
            <person name="Aerts A."/>
            <person name="Henrissat B."/>
            <person name="Wiebenga A."/>
            <person name="vanKuyk P.A."/>
            <person name="Barry K."/>
            <person name="Lindquist E."/>
            <person name="LaButti K."/>
            <person name="Lapidus A."/>
            <person name="Lucas S."/>
            <person name="Coutinho P."/>
            <person name="Gong Y."/>
            <person name="Samejima M."/>
            <person name="Mahadevan R."/>
            <person name="Abou-Zaid M."/>
            <person name="de Vries R.P."/>
            <person name="Igarashi K."/>
            <person name="Yadav J.S."/>
            <person name="Grigoriev I.V."/>
            <person name="Master E.R."/>
        </authorList>
    </citation>
    <scope>NUCLEOTIDE SEQUENCE [LARGE SCALE GENOMIC DNA]</scope>
    <source>
        <strain evidence="2 3">HHB-10118-sp</strain>
    </source>
</reference>
<evidence type="ECO:0000313" key="3">
    <source>
        <dbReference type="Proteomes" id="UP000008370"/>
    </source>
</evidence>
<dbReference type="EMBL" id="JH930474">
    <property type="protein sequence ID" value="EKM53507.1"/>
    <property type="molecule type" value="Genomic_DNA"/>
</dbReference>
<dbReference type="RefSeq" id="XP_007398195.1">
    <property type="nucleotide sequence ID" value="XM_007398133.1"/>
</dbReference>
<dbReference type="HOGENOM" id="CLU_102640_0_0_1"/>
<organism evidence="2 3">
    <name type="scientific">Phanerochaete carnosa (strain HHB-10118-sp)</name>
    <name type="common">White-rot fungus</name>
    <name type="synonym">Peniophora carnosa</name>
    <dbReference type="NCBI Taxonomy" id="650164"/>
    <lineage>
        <taxon>Eukaryota</taxon>
        <taxon>Fungi</taxon>
        <taxon>Dikarya</taxon>
        <taxon>Basidiomycota</taxon>
        <taxon>Agaricomycotina</taxon>
        <taxon>Agaricomycetes</taxon>
        <taxon>Polyporales</taxon>
        <taxon>Phanerochaetaceae</taxon>
        <taxon>Phanerochaete</taxon>
    </lineage>
</organism>
<proteinExistence type="predicted"/>
<protein>
    <submittedName>
        <fullName evidence="2">Uncharacterized protein</fullName>
    </submittedName>
</protein>
<keyword evidence="3" id="KW-1185">Reference proteome</keyword>
<dbReference type="GeneID" id="18911282"/>
<dbReference type="KEGG" id="pco:PHACADRAFT_197935"/>